<protein>
    <submittedName>
        <fullName evidence="1">Uncharacterized protein</fullName>
    </submittedName>
</protein>
<evidence type="ECO:0000313" key="1">
    <source>
        <dbReference type="EMBL" id="EGO25555.1"/>
    </source>
</evidence>
<dbReference type="GeneID" id="18814827"/>
<accession>F8NT82</accession>
<dbReference type="HOGENOM" id="CLU_1696562_0_0_1"/>
<name>F8NT82_SERL9</name>
<organism>
    <name type="scientific">Serpula lacrymans var. lacrymans (strain S7.9)</name>
    <name type="common">Dry rot fungus</name>
    <dbReference type="NCBI Taxonomy" id="578457"/>
    <lineage>
        <taxon>Eukaryota</taxon>
        <taxon>Fungi</taxon>
        <taxon>Dikarya</taxon>
        <taxon>Basidiomycota</taxon>
        <taxon>Agaricomycotina</taxon>
        <taxon>Agaricomycetes</taxon>
        <taxon>Agaricomycetidae</taxon>
        <taxon>Boletales</taxon>
        <taxon>Coniophorineae</taxon>
        <taxon>Serpulaceae</taxon>
        <taxon>Serpula</taxon>
    </lineage>
</organism>
<dbReference type="AlphaFoldDB" id="F8NT82"/>
<reference evidence="1" key="1">
    <citation type="submission" date="2011-04" db="EMBL/GenBank/DDBJ databases">
        <title>Evolution of plant cell wall degrading machinery underlies the functional diversity of forest fungi.</title>
        <authorList>
            <consortium name="US DOE Joint Genome Institute (JGI-PGF)"/>
            <person name="Eastwood D.C."/>
            <person name="Floudas D."/>
            <person name="Binder M."/>
            <person name="Majcherczyk A."/>
            <person name="Schneider P."/>
            <person name="Aerts A."/>
            <person name="Asiegbu F.O."/>
            <person name="Baker S.E."/>
            <person name="Barry K."/>
            <person name="Bendiksby M."/>
            <person name="Blumentritt M."/>
            <person name="Coutinho P.M."/>
            <person name="Cullen D."/>
            <person name="Cullen D."/>
            <person name="Gathman A."/>
            <person name="Goodell B."/>
            <person name="Henrissat B."/>
            <person name="Ihrmark K."/>
            <person name="Kauserud H."/>
            <person name="Kohler A."/>
            <person name="LaButti K."/>
            <person name="Lapidus A."/>
            <person name="Lavin J.L."/>
            <person name="Lee Y.-H."/>
            <person name="Lindquist E."/>
            <person name="Lilly W."/>
            <person name="Lucas S."/>
            <person name="Morin E."/>
            <person name="Murat C."/>
            <person name="Oguiza J.A."/>
            <person name="Park J."/>
            <person name="Pisabarro A.G."/>
            <person name="Riley R."/>
            <person name="Rosling A."/>
            <person name="Salamov A."/>
            <person name="Schmidt O."/>
            <person name="Schmutz J."/>
            <person name="Skrede I."/>
            <person name="Stenlid J."/>
            <person name="Wiebenga A."/>
            <person name="Xie X."/>
            <person name="Kues U."/>
            <person name="Hibbett D.S."/>
            <person name="Hoffmeister D."/>
            <person name="Hogberg N."/>
            <person name="Martin F."/>
            <person name="Grigoriev I.V."/>
            <person name="Watkinson S.C."/>
        </authorList>
    </citation>
    <scope>NUCLEOTIDE SEQUENCE</scope>
    <source>
        <strain evidence="1">S7.9</strain>
    </source>
</reference>
<sequence length="155" mass="17465">MKAPTAKHCLGAVTLSGSEWVYRSAYAPIDALAFEYMQVTVLPAKEKKKEGGPISWRGWRKSLQGRFKITGRQMFGSRDSFSSVTETTTTMEARRTSSAFMNVERDVVQRLIRFAAVKHTTRSYQEVIGKSPRAGCQCKTRIFIDFLGNEVGWSN</sequence>
<dbReference type="KEGG" id="sla:SERLADRAFT_437282"/>
<proteinExistence type="predicted"/>
<gene>
    <name evidence="1" type="ORF">SERLADRAFT_437282</name>
</gene>
<dbReference type="Proteomes" id="UP000008064">
    <property type="component" value="Unassembled WGS sequence"/>
</dbReference>
<dbReference type="EMBL" id="GL945433">
    <property type="protein sequence ID" value="EGO25555.1"/>
    <property type="molecule type" value="Genomic_DNA"/>
</dbReference>
<dbReference type="RefSeq" id="XP_007317677.1">
    <property type="nucleotide sequence ID" value="XM_007317615.1"/>
</dbReference>